<dbReference type="Pfam" id="PF13205">
    <property type="entry name" value="Big_5"/>
    <property type="match status" value="1"/>
</dbReference>
<keyword evidence="1 2" id="KW-0732">Signal</keyword>
<evidence type="ECO:0000313" key="5">
    <source>
        <dbReference type="Proteomes" id="UP000236654"/>
    </source>
</evidence>
<protein>
    <recommendedName>
        <fullName evidence="3">SbsA Ig-like domain-containing protein</fullName>
    </recommendedName>
</protein>
<feature type="signal peptide" evidence="2">
    <location>
        <begin position="1"/>
        <end position="20"/>
    </location>
</feature>
<evidence type="ECO:0000259" key="3">
    <source>
        <dbReference type="Pfam" id="PF13205"/>
    </source>
</evidence>
<proteinExistence type="predicted"/>
<comment type="caution">
    <text evidence="4">The sequence shown here is derived from an EMBL/GenBank/DDBJ whole genome shotgun (WGS) entry which is preliminary data.</text>
</comment>
<gene>
    <name evidence="4" type="ORF">CW751_01660</name>
</gene>
<dbReference type="OrthoDB" id="9809989at2"/>
<dbReference type="RefSeq" id="WP_101333215.1">
    <property type="nucleotide sequence ID" value="NZ_PJNI01000001.1"/>
</dbReference>
<accession>A0A2I0R677</accession>
<name>A0A2I0R677_9FLAO</name>
<dbReference type="AlphaFoldDB" id="A0A2I0R677"/>
<dbReference type="Proteomes" id="UP000236654">
    <property type="component" value="Unassembled WGS sequence"/>
</dbReference>
<dbReference type="PROSITE" id="PS51257">
    <property type="entry name" value="PROKAR_LIPOPROTEIN"/>
    <property type="match status" value="1"/>
</dbReference>
<organism evidence="4 5">
    <name type="scientific">Brumimicrobium salinarum</name>
    <dbReference type="NCBI Taxonomy" id="2058658"/>
    <lineage>
        <taxon>Bacteria</taxon>
        <taxon>Pseudomonadati</taxon>
        <taxon>Bacteroidota</taxon>
        <taxon>Flavobacteriia</taxon>
        <taxon>Flavobacteriales</taxon>
        <taxon>Crocinitomicaceae</taxon>
        <taxon>Brumimicrobium</taxon>
    </lineage>
</organism>
<feature type="chain" id="PRO_5014198914" description="SbsA Ig-like domain-containing protein" evidence="2">
    <location>
        <begin position="21"/>
        <end position="541"/>
    </location>
</feature>
<feature type="domain" description="SbsA Ig-like" evidence="3">
    <location>
        <begin position="30"/>
        <end position="129"/>
    </location>
</feature>
<sequence length="541" mass="61511">MARFYLISIAFVLLSSCGQVGTITGGDKDNAAPKILVDEVQPPIGSINTAPKKITIPFDEYIEFNQPSDNIKVTPADVQLDYSIKGKSVVLDVKEGSWKPNTTYTIYLNRAVKDITEYNDSIIAYVFSTGNYLDSLKTAIQVMDAYTGKPAKKVTVGLYNSVLVNDTSAIEPRYYAATNEEGIAFFQNIKDSVFYAYAFEDDNINNRLDATEKRAYLADPVQLDTSFEVGPIIRLMPHQENEIKVNNSEVIPAVNWCIGFNRPINQNEKFNFLDPQPKYVQWNKKRDSLTAFYKTKENSVDFKGVLIKKNNSDTLTKKHFFKEERTLKVKNNLNNKVLSPNDTLKLMFNEPIHKMDRNAIQSFAYKTNDSTKSEIPLQIDSLSVNTLSIKFNKKDIEKVEITLLPQSIEGINNTLSDSLKIDFTLQSKKETGSLIVAFDTLPKYGILYLTKDKKVVRKAVFNGIDKTEHQFNFLQPGRYGYHYLIDTDKNGVWSTGSIFENIDAEKIIWFSEKSQVRANWEVKKSLTLAQPKKKIIDIETK</sequence>
<evidence type="ECO:0000256" key="1">
    <source>
        <dbReference type="ARBA" id="ARBA00022729"/>
    </source>
</evidence>
<reference evidence="4 5" key="1">
    <citation type="submission" date="2017-12" db="EMBL/GenBank/DDBJ databases">
        <title>The draft genome sequence of Brumimicrobium saltpan LHR20.</title>
        <authorList>
            <person name="Do Z.-J."/>
            <person name="Luo H.-R."/>
        </authorList>
    </citation>
    <scope>NUCLEOTIDE SEQUENCE [LARGE SCALE GENOMIC DNA]</scope>
    <source>
        <strain evidence="4 5">LHR20</strain>
    </source>
</reference>
<dbReference type="EMBL" id="PJNI01000001">
    <property type="protein sequence ID" value="PKR82069.1"/>
    <property type="molecule type" value="Genomic_DNA"/>
</dbReference>
<keyword evidence="5" id="KW-1185">Reference proteome</keyword>
<dbReference type="InterPro" id="IPR032812">
    <property type="entry name" value="SbsA_Ig"/>
</dbReference>
<evidence type="ECO:0000313" key="4">
    <source>
        <dbReference type="EMBL" id="PKR82069.1"/>
    </source>
</evidence>
<evidence type="ECO:0000256" key="2">
    <source>
        <dbReference type="SAM" id="SignalP"/>
    </source>
</evidence>